<keyword evidence="2" id="KW-1185">Reference proteome</keyword>
<dbReference type="EMBL" id="SSTG01000065">
    <property type="protein sequence ID" value="THG51255.1"/>
    <property type="molecule type" value="Genomic_DNA"/>
</dbReference>
<gene>
    <name evidence="1" type="ORF">E5990_06285</name>
</gene>
<proteinExistence type="predicted"/>
<evidence type="ECO:0000313" key="1">
    <source>
        <dbReference type="EMBL" id="THG51255.1"/>
    </source>
</evidence>
<reference evidence="1" key="1">
    <citation type="submission" date="2019-04" db="EMBL/GenBank/DDBJ databases">
        <title>Microbes associate with the intestines of laboratory mice.</title>
        <authorList>
            <person name="Navarre W."/>
            <person name="Wong E."/>
            <person name="Huang K.C."/>
            <person name="Tropini C."/>
            <person name="Ng K."/>
            <person name="Yu B."/>
        </authorList>
    </citation>
    <scope>NUCLEOTIDE SEQUENCE</scope>
    <source>
        <strain evidence="1">NM86_A22</strain>
    </source>
</reference>
<sequence>MQHIKEYTPGHKMTLLINDNSLLLMVMSRFGISLGFGDKTVEAVCSEQNVDCETFLAVCNFISFQNVNGNIVSIEPLIEYLKKAHSYFLDFNMPLIRRKLIEAIDCSGRDQVAMLILKFYDAYTEEVRRHMDYEDKDVFTYIDTLLSGKYTEGYSIDVFASGHHQINTKLKELKDIIIRYLPQRENNLLNAVLFDIINCEQDLVSHCKVEDTLLVPAVRELEARMAENLSMVDDTVATNGSVSADMLSNREKEIIAHVARGMSNKGIADKLFLSVHTVTTHRRNISNKLQIHSPAGLAIYAVVNGLVNIDDLEPV</sequence>
<accession>A0AC61S684</accession>
<protein>
    <submittedName>
        <fullName evidence="1">Helix-turn-helix transcriptional regulator</fullName>
    </submittedName>
</protein>
<dbReference type="Proteomes" id="UP000305401">
    <property type="component" value="Unassembled WGS sequence"/>
</dbReference>
<organism evidence="1 2">
    <name type="scientific">Muribaculum caecicola</name>
    <dbReference type="NCBI Taxonomy" id="3038144"/>
    <lineage>
        <taxon>Bacteria</taxon>
        <taxon>Pseudomonadati</taxon>
        <taxon>Bacteroidota</taxon>
        <taxon>Bacteroidia</taxon>
        <taxon>Bacteroidales</taxon>
        <taxon>Muribaculaceae</taxon>
        <taxon>Muribaculum</taxon>
    </lineage>
</organism>
<evidence type="ECO:0000313" key="2">
    <source>
        <dbReference type="Proteomes" id="UP000305401"/>
    </source>
</evidence>
<comment type="caution">
    <text evidence="1">The sequence shown here is derived from an EMBL/GenBank/DDBJ whole genome shotgun (WGS) entry which is preliminary data.</text>
</comment>
<name>A0AC61S684_9BACT</name>